<dbReference type="STRING" id="658196.A0A397SNB0"/>
<dbReference type="Proteomes" id="UP000265703">
    <property type="component" value="Unassembled WGS sequence"/>
</dbReference>
<dbReference type="PANTHER" id="PTHR33266">
    <property type="entry name" value="CHROMOSOME 15, WHOLE GENOME SHOTGUN SEQUENCE"/>
    <property type="match status" value="1"/>
</dbReference>
<keyword evidence="2" id="KW-1185">Reference proteome</keyword>
<dbReference type="AlphaFoldDB" id="A0A397SNB0"/>
<name>A0A397SNB0_9GLOM</name>
<protein>
    <submittedName>
        <fullName evidence="1">Uncharacterized protein</fullName>
    </submittedName>
</protein>
<comment type="caution">
    <text evidence="1">The sequence shown here is derived from an EMBL/GenBank/DDBJ whole genome shotgun (WGS) entry which is preliminary data.</text>
</comment>
<accession>A0A397SNB0</accession>
<sequence>MRHTSFSKKDQSDGDTYFIRWRRQIRTLPWHRFFNILLSTNGKISNFLPPVTKDTIFAKLHDFEVFPAYLDVNTMDVLSSLARDANKNYNPERTVYLGIPLWGSLAQAGVSIIHLIHLASQKIRNFSKNNKDYLANLACAVCSLALEVPPRIAEVDSLIASHMATAIGASLDCTSILCTYPSDTILALGAMKGIIDVGWENNLDTLVELFSCGIVEAGERGELVNRILFLKAYADAVNECYPEEPLTYLQKIPLKSFLNSLLRDEIHGLNKLLEDMEIDEAEISFNHWITLLATNQDYVG</sequence>
<evidence type="ECO:0000313" key="2">
    <source>
        <dbReference type="Proteomes" id="UP000265703"/>
    </source>
</evidence>
<evidence type="ECO:0000313" key="1">
    <source>
        <dbReference type="EMBL" id="RIA87690.1"/>
    </source>
</evidence>
<dbReference type="PANTHER" id="PTHR33266:SF1">
    <property type="entry name" value="F-BOX DOMAIN-CONTAINING PROTEIN"/>
    <property type="match status" value="1"/>
</dbReference>
<proteinExistence type="predicted"/>
<organism evidence="1 2">
    <name type="scientific">Glomus cerebriforme</name>
    <dbReference type="NCBI Taxonomy" id="658196"/>
    <lineage>
        <taxon>Eukaryota</taxon>
        <taxon>Fungi</taxon>
        <taxon>Fungi incertae sedis</taxon>
        <taxon>Mucoromycota</taxon>
        <taxon>Glomeromycotina</taxon>
        <taxon>Glomeromycetes</taxon>
        <taxon>Glomerales</taxon>
        <taxon>Glomeraceae</taxon>
        <taxon>Glomus</taxon>
    </lineage>
</organism>
<dbReference type="EMBL" id="QKYT01000297">
    <property type="protein sequence ID" value="RIA87690.1"/>
    <property type="molecule type" value="Genomic_DNA"/>
</dbReference>
<reference evidence="1 2" key="1">
    <citation type="submission" date="2018-06" db="EMBL/GenBank/DDBJ databases">
        <title>Comparative genomics reveals the genomic features of Rhizophagus irregularis, R. cerebriforme, R. diaphanum and Gigaspora rosea, and their symbiotic lifestyle signature.</title>
        <authorList>
            <person name="Morin E."/>
            <person name="San Clemente H."/>
            <person name="Chen E.C.H."/>
            <person name="De La Providencia I."/>
            <person name="Hainaut M."/>
            <person name="Kuo A."/>
            <person name="Kohler A."/>
            <person name="Murat C."/>
            <person name="Tang N."/>
            <person name="Roy S."/>
            <person name="Loubradou J."/>
            <person name="Henrissat B."/>
            <person name="Grigoriev I.V."/>
            <person name="Corradi N."/>
            <person name="Roux C."/>
            <person name="Martin F.M."/>
        </authorList>
    </citation>
    <scope>NUCLEOTIDE SEQUENCE [LARGE SCALE GENOMIC DNA]</scope>
    <source>
        <strain evidence="1 2">DAOM 227022</strain>
    </source>
</reference>
<gene>
    <name evidence="1" type="ORF">C1645_739906</name>
</gene>
<dbReference type="OrthoDB" id="2341552at2759"/>